<protein>
    <submittedName>
        <fullName evidence="2">Uncharacterized protein</fullName>
    </submittedName>
</protein>
<evidence type="ECO:0000313" key="1">
    <source>
        <dbReference type="EMBL" id="MDH5160650.1"/>
    </source>
</evidence>
<reference evidence="1" key="2">
    <citation type="submission" date="2023-03" db="EMBL/GenBank/DDBJ databases">
        <title>Bacterial isolates from washroom surfaces on a university campus.</title>
        <authorList>
            <person name="Holman D.B."/>
            <person name="Gzyl K.E."/>
            <person name="Taheri A.E."/>
        </authorList>
    </citation>
    <scope>NUCLEOTIDE SEQUENCE</scope>
    <source>
        <strain evidence="1">RD03</strain>
    </source>
</reference>
<name>A0A8E2I550_9BACI</name>
<accession>A0A8E2I550</accession>
<dbReference type="EMBL" id="MTLA01000253">
    <property type="protein sequence ID" value="OOP66884.1"/>
    <property type="molecule type" value="Genomic_DNA"/>
</dbReference>
<organism evidence="2 3">
    <name type="scientific">Heyndrickxia oleronia</name>
    <dbReference type="NCBI Taxonomy" id="38875"/>
    <lineage>
        <taxon>Bacteria</taxon>
        <taxon>Bacillati</taxon>
        <taxon>Bacillota</taxon>
        <taxon>Bacilli</taxon>
        <taxon>Bacillales</taxon>
        <taxon>Bacillaceae</taxon>
        <taxon>Heyndrickxia</taxon>
    </lineage>
</organism>
<dbReference type="RefSeq" id="WP_078110927.1">
    <property type="nucleotide sequence ID" value="NZ_BOQX01000003.1"/>
</dbReference>
<gene>
    <name evidence="2" type="ORF">BWZ43_18710</name>
    <name evidence="1" type="ORF">P5X88_06850</name>
</gene>
<keyword evidence="3" id="KW-1185">Reference proteome</keyword>
<dbReference type="GeneID" id="79867868"/>
<evidence type="ECO:0000313" key="3">
    <source>
        <dbReference type="Proteomes" id="UP000189761"/>
    </source>
</evidence>
<dbReference type="Proteomes" id="UP001159179">
    <property type="component" value="Unassembled WGS sequence"/>
</dbReference>
<reference evidence="2 3" key="1">
    <citation type="submission" date="2017-01" db="EMBL/GenBank/DDBJ databases">
        <title>Draft genome sequence of Bacillus oleronius.</title>
        <authorList>
            <person name="Allam M."/>
        </authorList>
    </citation>
    <scope>NUCLEOTIDE SEQUENCE [LARGE SCALE GENOMIC DNA]</scope>
    <source>
        <strain evidence="2 3">DSM 9356</strain>
    </source>
</reference>
<evidence type="ECO:0000313" key="2">
    <source>
        <dbReference type="EMBL" id="OOP66884.1"/>
    </source>
</evidence>
<dbReference type="Proteomes" id="UP000189761">
    <property type="component" value="Unassembled WGS sequence"/>
</dbReference>
<proteinExistence type="predicted"/>
<comment type="caution">
    <text evidence="2">The sequence shown here is derived from an EMBL/GenBank/DDBJ whole genome shotgun (WGS) entry which is preliminary data.</text>
</comment>
<dbReference type="EMBL" id="JAROYP010000003">
    <property type="protein sequence ID" value="MDH5160650.1"/>
    <property type="molecule type" value="Genomic_DNA"/>
</dbReference>
<sequence>MLTLSSLDELQTAKERLANLQQSFPALFDRLVHVTNLTRALNFKYQYMGCLLMDEDPGTSSPNFVQASVLRLYKKEVQLLKNDVDFDKLKQFFTEFKGNGYAKLSLLALGIVPESLTGAPIIK</sequence>
<dbReference type="AlphaFoldDB" id="A0A8E2I550"/>